<proteinExistence type="predicted"/>
<protein>
    <submittedName>
        <fullName evidence="1">Uncharacterized protein</fullName>
    </submittedName>
</protein>
<accession>S4TF24</accession>
<reference evidence="1" key="1">
    <citation type="journal article" date="2013" name="ISME J.">
        <title>Previously unknown and highly divergent ssDNA viruses populate the oceans.</title>
        <authorList>
            <person name="Labonte J.M."/>
            <person name="Suttle C.A."/>
        </authorList>
    </citation>
    <scope>NUCLEOTIDE SEQUENCE</scope>
</reference>
<evidence type="ECO:0000313" key="1">
    <source>
        <dbReference type="EMBL" id="AGA18308.1"/>
    </source>
</evidence>
<dbReference type="EMBL" id="JX904236">
    <property type="protein sequence ID" value="AGA18308.1"/>
    <property type="molecule type" value="Genomic_DNA"/>
</dbReference>
<organism evidence="1">
    <name type="scientific">uncultured marine virus</name>
    <dbReference type="NCBI Taxonomy" id="186617"/>
    <lineage>
        <taxon>Viruses</taxon>
        <taxon>environmental samples</taxon>
    </lineage>
</organism>
<sequence>MSSEEHVLTLASGGDEYIDISSALTAVNRKQYHQTAADGTPLCYRATITFTEGATDSDRSDVITAPKTWTTRNAVKKMAAAWKKQLKDAGIKMRDMGTYARRLRIALNEDMSVSGSGAMYGVMDPLQWNAQDNASENAFQTYTTPDGTTVSYETAGEFTRVAIPDEAGGDSVEMNLALLGFSGSIGANNYFGVIDEYLGSRGGVIDEPGSSQQLPESDNLMQTLFSSTQPSTDEVIEALEDYQDYRPYNDGDLDSSATPVTKSNLCERATYHGKIAPQNPFAATNSATDNSVTVDAPLGLIRLQGAVNKCIYTIRVHSIYEM</sequence>
<name>S4TF24_9VIRU</name>